<evidence type="ECO:0008006" key="6">
    <source>
        <dbReference type="Google" id="ProtNLM"/>
    </source>
</evidence>
<dbReference type="InterPro" id="IPR027815">
    <property type="entry name" value="CSC1/OSCA1-like_cyt"/>
</dbReference>
<dbReference type="InParanoid" id="D8U863"/>
<evidence type="ECO:0000256" key="1">
    <source>
        <dbReference type="SAM" id="SignalP"/>
    </source>
</evidence>
<accession>D8U863</accession>
<feature type="signal peptide" evidence="1">
    <location>
        <begin position="1"/>
        <end position="23"/>
    </location>
</feature>
<dbReference type="InterPro" id="IPR024616">
    <property type="entry name" value="Pherophorin"/>
</dbReference>
<dbReference type="KEGG" id="vcn:VOLCADRAFT_95705"/>
<proteinExistence type="predicted"/>
<dbReference type="PANTHER" id="PTHR13018:SF5">
    <property type="entry name" value="RE44586P"/>
    <property type="match status" value="1"/>
</dbReference>
<dbReference type="PANTHER" id="PTHR13018">
    <property type="entry name" value="PROBABLE MEMBRANE PROTEIN DUF221-RELATED"/>
    <property type="match status" value="1"/>
</dbReference>
<dbReference type="eggNOG" id="KOG1134">
    <property type="taxonomic scope" value="Eukaryota"/>
</dbReference>
<feature type="chain" id="PRO_5003124251" description="Pherophorin domain-containing protein" evidence="1">
    <location>
        <begin position="24"/>
        <end position="932"/>
    </location>
</feature>
<dbReference type="Proteomes" id="UP000001058">
    <property type="component" value="Unassembled WGS sequence"/>
</dbReference>
<evidence type="ECO:0000259" key="2">
    <source>
        <dbReference type="Pfam" id="PF12499"/>
    </source>
</evidence>
<protein>
    <recommendedName>
        <fullName evidence="6">Pherophorin domain-containing protein</fullName>
    </recommendedName>
</protein>
<dbReference type="GO" id="GO:0005227">
    <property type="term" value="F:calcium-activated cation channel activity"/>
    <property type="evidence" value="ECO:0007669"/>
    <property type="project" value="InterPro"/>
</dbReference>
<dbReference type="EMBL" id="GL378367">
    <property type="protein sequence ID" value="EFJ44034.1"/>
    <property type="molecule type" value="Genomic_DNA"/>
</dbReference>
<feature type="domain" description="Pherophorin" evidence="2">
    <location>
        <begin position="308"/>
        <end position="436"/>
    </location>
</feature>
<keyword evidence="5" id="KW-1185">Reference proteome</keyword>
<name>D8U863_VOLCA</name>
<dbReference type="OrthoDB" id="533955at2759"/>
<dbReference type="AlphaFoldDB" id="D8U863"/>
<evidence type="ECO:0000313" key="4">
    <source>
        <dbReference type="EMBL" id="EFJ44034.1"/>
    </source>
</evidence>
<evidence type="ECO:0000313" key="5">
    <source>
        <dbReference type="Proteomes" id="UP000001058"/>
    </source>
</evidence>
<dbReference type="InterPro" id="IPR045122">
    <property type="entry name" value="Csc1-like"/>
</dbReference>
<organism evidence="5">
    <name type="scientific">Volvox carteri f. nagariensis</name>
    <dbReference type="NCBI Taxonomy" id="3068"/>
    <lineage>
        <taxon>Eukaryota</taxon>
        <taxon>Viridiplantae</taxon>
        <taxon>Chlorophyta</taxon>
        <taxon>core chlorophytes</taxon>
        <taxon>Chlorophyceae</taxon>
        <taxon>CS clade</taxon>
        <taxon>Chlamydomonadales</taxon>
        <taxon>Volvocaceae</taxon>
        <taxon>Volvox</taxon>
    </lineage>
</organism>
<dbReference type="Pfam" id="PF12499">
    <property type="entry name" value="DUF3707"/>
    <property type="match status" value="2"/>
</dbReference>
<dbReference type="Pfam" id="PF14703">
    <property type="entry name" value="PHM7_cyt"/>
    <property type="match status" value="1"/>
</dbReference>
<feature type="domain" description="Pherophorin" evidence="2">
    <location>
        <begin position="47"/>
        <end position="191"/>
    </location>
</feature>
<sequence>MGTGLALVLVLSFAVAFYGAASANDEHSATPINHPGRGLLATTSPGFPWCKCETYDCTCNPYTLIPLQPNKRLGFVRTCFRVAYIGCDPNLACCRGLTDSVQKFSLDTNPQCANTANIYGITVNGQMYDSWDTHVHDTGYELKIYNLQASNATFPGSTICVLGYPACSTWADLCRGYPARGCRYSIVDTDSNIFTFGNGASCSELGDLIIADTTSNAAAVNVTISVPFTVTECSSMYDEDKRVYPLLKVCGAFLDDGRGDFDQLEITLTDPMYGLQAWVLSLTGGVCPYSLKGYSLNTSRVPYTVGNFSISPTTLSSGDGNIPSVSMCFTVGGQSCDPRYPCCHMDFAKVEIPISSVCKPAVQEIRVAGKKISYSWSFYEEFVTLKFTGLPMYLPQPVGAQICWNVAPGACADPAKFCLYGRCQVNIYSGDNKCCPATFVYPSSTPLQSFYREERRLSDHNPVSLHLASVWRPDRPPTRKPKPTFLVSEAHRYTDMFYNPEAPPVVGVRAVVDSLRAGQIGVTQAVDTIERILLGCFGDAFRPGPVSNGKAAWWNDECAAAKQAMLQYRSDVMNLSEVDFRTTTLAFDFQSIRFYIETHIPPSAPLDYPSILGICSIRQWRLPYSWPLFWRVNQITEFVAQPGQVLTVIGTGVPQTASFFIAYILFNAFIVKEMAEVFPPCRLVVFHVVRDERSLAGFVQQHSTTKRSLEDLIDFYAARLAAVRRVRRRQVLVLGPLLGQWGVYLYGVRPVRVDELLHLRTRLEVLYEQLRAGLAKVDELPYVPTAFLTFGRRWDAAVVFTALHDRDEALWWPTPAPHPGELLWGNLRLRLWQISWRTAVARTAFMALLLSYTVPLSALQGLMQSLLPARANVRENRIEVLVLNQLLYDLRGHALSCSRRLNNYIIRVILVIIVRNVSWQNLVSHCANQHKV</sequence>
<dbReference type="GO" id="GO:0005886">
    <property type="term" value="C:plasma membrane"/>
    <property type="evidence" value="ECO:0007669"/>
    <property type="project" value="TreeGrafter"/>
</dbReference>
<keyword evidence="1" id="KW-0732">Signal</keyword>
<gene>
    <name evidence="4" type="ORF">VOLCADRAFT_95705</name>
</gene>
<dbReference type="RefSeq" id="XP_002954835.1">
    <property type="nucleotide sequence ID" value="XM_002954789.1"/>
</dbReference>
<feature type="domain" description="CSC1/OSCA1-like cytosolic" evidence="3">
    <location>
        <begin position="674"/>
        <end position="826"/>
    </location>
</feature>
<reference evidence="4 5" key="1">
    <citation type="journal article" date="2010" name="Science">
        <title>Genomic analysis of organismal complexity in the multicellular green alga Volvox carteri.</title>
        <authorList>
            <person name="Prochnik S.E."/>
            <person name="Umen J."/>
            <person name="Nedelcu A.M."/>
            <person name="Hallmann A."/>
            <person name="Miller S.M."/>
            <person name="Nishii I."/>
            <person name="Ferris P."/>
            <person name="Kuo A."/>
            <person name="Mitros T."/>
            <person name="Fritz-Laylin L.K."/>
            <person name="Hellsten U."/>
            <person name="Chapman J."/>
            <person name="Simakov O."/>
            <person name="Rensing S.A."/>
            <person name="Terry A."/>
            <person name="Pangilinan J."/>
            <person name="Kapitonov V."/>
            <person name="Jurka J."/>
            <person name="Salamov A."/>
            <person name="Shapiro H."/>
            <person name="Schmutz J."/>
            <person name="Grimwood J."/>
            <person name="Lindquist E."/>
            <person name="Lucas S."/>
            <person name="Grigoriev I.V."/>
            <person name="Schmitt R."/>
            <person name="Kirk D."/>
            <person name="Rokhsar D.S."/>
        </authorList>
    </citation>
    <scope>NUCLEOTIDE SEQUENCE [LARGE SCALE GENOMIC DNA]</scope>
    <source>
        <strain evidence="5">f. Nagariensis / Eve</strain>
    </source>
</reference>
<dbReference type="GeneID" id="9621614"/>
<evidence type="ECO:0000259" key="3">
    <source>
        <dbReference type="Pfam" id="PF14703"/>
    </source>
</evidence>